<evidence type="ECO:0000259" key="2">
    <source>
        <dbReference type="PROSITE" id="PS50048"/>
    </source>
</evidence>
<dbReference type="EMBL" id="CAJPIJ010000184">
    <property type="protein sequence ID" value="CAG2006308.1"/>
    <property type="molecule type" value="Genomic_DNA"/>
</dbReference>
<dbReference type="PROSITE" id="PS50048">
    <property type="entry name" value="ZN2_CY6_FUNGAL_2"/>
    <property type="match status" value="1"/>
</dbReference>
<keyword evidence="1" id="KW-0539">Nucleus</keyword>
<dbReference type="PROSITE" id="PS00463">
    <property type="entry name" value="ZN2_CY6_FUNGAL_1"/>
    <property type="match status" value="1"/>
</dbReference>
<organism evidence="4">
    <name type="scientific">Gibberella zeae</name>
    <name type="common">Wheat head blight fungus</name>
    <name type="synonym">Fusarium graminearum</name>
    <dbReference type="NCBI Taxonomy" id="5518"/>
    <lineage>
        <taxon>Eukaryota</taxon>
        <taxon>Fungi</taxon>
        <taxon>Dikarya</taxon>
        <taxon>Ascomycota</taxon>
        <taxon>Pezizomycotina</taxon>
        <taxon>Sordariomycetes</taxon>
        <taxon>Hypocreomycetidae</taxon>
        <taxon>Hypocreales</taxon>
        <taxon>Nectriaceae</taxon>
        <taxon>Fusarium</taxon>
    </lineage>
</organism>
<gene>
    <name evidence="4" type="ORF">FUG_LOCUS542109</name>
    <name evidence="3" type="ORF">MDCFG202_LOCUS518645</name>
</gene>
<dbReference type="SMART" id="SM00066">
    <property type="entry name" value="GAL4"/>
    <property type="match status" value="1"/>
</dbReference>
<dbReference type="EMBL" id="CAAKMV010000185">
    <property type="protein sequence ID" value="VIO63971.1"/>
    <property type="molecule type" value="Genomic_DNA"/>
</dbReference>
<dbReference type="PANTHER" id="PTHR47784:SF4">
    <property type="entry name" value="ZN(II)2CYS6 TRANSCRIPTION FACTOR (EUROFUNG)"/>
    <property type="match status" value="1"/>
</dbReference>
<reference evidence="3" key="2">
    <citation type="submission" date="2021-03" db="EMBL/GenBank/DDBJ databases">
        <authorList>
            <person name="Alouane T."/>
            <person name="Langin T."/>
            <person name="Bonhomme L."/>
        </authorList>
    </citation>
    <scope>NUCLEOTIDE SEQUENCE</scope>
    <source>
        <strain evidence="3">MDC_Fg202</strain>
    </source>
</reference>
<dbReference type="GO" id="GO:0008270">
    <property type="term" value="F:zinc ion binding"/>
    <property type="evidence" value="ECO:0007669"/>
    <property type="project" value="InterPro"/>
</dbReference>
<evidence type="ECO:0000313" key="3">
    <source>
        <dbReference type="EMBL" id="CAG2006308.1"/>
    </source>
</evidence>
<dbReference type="InterPro" id="IPR036864">
    <property type="entry name" value="Zn2-C6_fun-type_DNA-bd_sf"/>
</dbReference>
<sequence length="407" mass="45528">MASVTSRRRHRKSRLGCMECKRRHIKCDERQPICGNCIVSERPCSFPSPRPHQSCPVTPTLSVTNHGPKYPKLEPLSLSTGSPVQGATDFHNNVNIQHMELLINFSVDIPLPDIDETLQASFTKLVLNVGLDAPYLLYQTLASSARHLAIVKPSLSPKYLRQATELQHTSIEKFNSLNFRIDDSNCVPALLFSSFLARDMLTSTLAAVRQSQDFSLFFHQYIQYIHVQRGVHAIGTSTWPFLMQSELRSLLIWGSRLSELSPQGRELSELIASITENSALDKEAREACITSVQYLQVGLDYLLSSKSRKIGIQMVFNWAVLIPTRYIELLTSREPQALVILGHYAVLLHLCKDVWQVGDSGRYVLAGIVTELSSKWVQLLWWPLSAIGLGLGSKSSSEASCSTSTME</sequence>
<dbReference type="Proteomes" id="UP000746612">
    <property type="component" value="Unassembled WGS sequence"/>
</dbReference>
<dbReference type="SUPFAM" id="SSF57701">
    <property type="entry name" value="Zn2/Cys6 DNA-binding domain"/>
    <property type="match status" value="1"/>
</dbReference>
<dbReference type="InterPro" id="IPR001138">
    <property type="entry name" value="Zn2Cys6_DnaBD"/>
</dbReference>
<dbReference type="Pfam" id="PF00172">
    <property type="entry name" value="Zn_clus"/>
    <property type="match status" value="1"/>
</dbReference>
<reference evidence="4" key="1">
    <citation type="submission" date="2019-04" db="EMBL/GenBank/DDBJ databases">
        <authorList>
            <person name="Melise S."/>
            <person name="Noan J."/>
            <person name="Okalmin O."/>
        </authorList>
    </citation>
    <scope>NUCLEOTIDE SEQUENCE</scope>
    <source>
        <strain evidence="4">FN9</strain>
    </source>
</reference>
<name>A0A679P4L2_GIBZA</name>
<evidence type="ECO:0000313" key="4">
    <source>
        <dbReference type="EMBL" id="VIO63971.1"/>
    </source>
</evidence>
<dbReference type="Gene3D" id="4.10.240.10">
    <property type="entry name" value="Zn(2)-C6 fungal-type DNA-binding domain"/>
    <property type="match status" value="1"/>
</dbReference>
<accession>A0A679P4L2</accession>
<feature type="domain" description="Zn(2)-C6 fungal-type" evidence="2">
    <location>
        <begin position="16"/>
        <end position="46"/>
    </location>
</feature>
<dbReference type="InterPro" id="IPR053157">
    <property type="entry name" value="Sterol_Uptake_Regulator"/>
</dbReference>
<evidence type="ECO:0000256" key="1">
    <source>
        <dbReference type="ARBA" id="ARBA00023242"/>
    </source>
</evidence>
<dbReference type="GO" id="GO:0001228">
    <property type="term" value="F:DNA-binding transcription activator activity, RNA polymerase II-specific"/>
    <property type="evidence" value="ECO:0007669"/>
    <property type="project" value="TreeGrafter"/>
</dbReference>
<proteinExistence type="predicted"/>
<dbReference type="PANTHER" id="PTHR47784">
    <property type="entry name" value="STEROL UPTAKE CONTROL PROTEIN 2"/>
    <property type="match status" value="1"/>
</dbReference>
<dbReference type="OrthoDB" id="5350673at2759"/>
<dbReference type="AlphaFoldDB" id="A0A679P4L2"/>
<protein>
    <recommendedName>
        <fullName evidence="2">Zn(2)-C6 fungal-type domain-containing protein</fullName>
    </recommendedName>
</protein>
<dbReference type="CDD" id="cd00067">
    <property type="entry name" value="GAL4"/>
    <property type="match status" value="1"/>
</dbReference>